<gene>
    <name evidence="1" type="ORF">GFSPODELE1_LOCUS10745</name>
</gene>
<sequence>MTLYVSVFELLPATVREITFDRPDAILCDLGPVWRPLDPLQSRCPQLERVTVERVCLKHSNIAVCDRPEGVLMVWPNPMRTMFCERMPTLNAKGILDFPASDDL</sequence>
<reference evidence="2" key="1">
    <citation type="submission" date="2024-04" db="EMBL/GenBank/DDBJ databases">
        <authorList>
            <person name="Shaw F."/>
            <person name="Minotto A."/>
        </authorList>
    </citation>
    <scope>NUCLEOTIDE SEQUENCE [LARGE SCALE GENOMIC DNA]</scope>
</reference>
<dbReference type="EMBL" id="OZ037952">
    <property type="protein sequence ID" value="CAL1716409.1"/>
    <property type="molecule type" value="Genomic_DNA"/>
</dbReference>
<proteinExistence type="predicted"/>
<name>A0ABP1EC45_9APHY</name>
<protein>
    <submittedName>
        <fullName evidence="1">Uncharacterized protein</fullName>
    </submittedName>
</protein>
<dbReference type="Proteomes" id="UP001497453">
    <property type="component" value="Chromosome 9"/>
</dbReference>
<evidence type="ECO:0000313" key="1">
    <source>
        <dbReference type="EMBL" id="CAL1716409.1"/>
    </source>
</evidence>
<keyword evidence="2" id="KW-1185">Reference proteome</keyword>
<evidence type="ECO:0000313" key="2">
    <source>
        <dbReference type="Proteomes" id="UP001497453"/>
    </source>
</evidence>
<accession>A0ABP1EC45</accession>
<organism evidence="1 2">
    <name type="scientific">Somion occarium</name>
    <dbReference type="NCBI Taxonomy" id="3059160"/>
    <lineage>
        <taxon>Eukaryota</taxon>
        <taxon>Fungi</taxon>
        <taxon>Dikarya</taxon>
        <taxon>Basidiomycota</taxon>
        <taxon>Agaricomycotina</taxon>
        <taxon>Agaricomycetes</taxon>
        <taxon>Polyporales</taxon>
        <taxon>Cerrenaceae</taxon>
        <taxon>Somion</taxon>
    </lineage>
</organism>